<keyword evidence="4" id="KW-1185">Reference proteome</keyword>
<feature type="transmembrane region" description="Helical" evidence="1">
    <location>
        <begin position="42"/>
        <end position="63"/>
    </location>
</feature>
<name>A0A344TIY6_9BACT</name>
<dbReference type="RefSeq" id="WP_114067390.1">
    <property type="nucleotide sequence ID" value="NZ_CP030850.1"/>
</dbReference>
<feature type="transmembrane region" description="Helical" evidence="1">
    <location>
        <begin position="237"/>
        <end position="258"/>
    </location>
</feature>
<feature type="transmembrane region" description="Helical" evidence="1">
    <location>
        <begin position="69"/>
        <end position="86"/>
    </location>
</feature>
<protein>
    <submittedName>
        <fullName evidence="3">Acyl-CoA desaturase</fullName>
    </submittedName>
</protein>
<feature type="domain" description="Fatty acid desaturase" evidence="2">
    <location>
        <begin position="72"/>
        <end position="341"/>
    </location>
</feature>
<dbReference type="GO" id="GO:0008610">
    <property type="term" value="P:lipid biosynthetic process"/>
    <property type="evidence" value="ECO:0007669"/>
    <property type="project" value="UniProtKB-ARBA"/>
</dbReference>
<dbReference type="Pfam" id="PF00487">
    <property type="entry name" value="FA_desaturase"/>
    <property type="match status" value="1"/>
</dbReference>
<evidence type="ECO:0000313" key="4">
    <source>
        <dbReference type="Proteomes" id="UP000251993"/>
    </source>
</evidence>
<sequence>MKLKENVKFVAQEKSQFFPTLKKRVDAYFKENNIPKHANQTMVVKTVVLLSAYILPFICILAFQLSLAVSIPLWIIMGFGISGIGMSIMHDANHGAYSDRTSVNKWLGYSIYLAGAGVLNWKLQHNILHHTYTNIVPMDEDIRDRGIVKLSPHAEIKGVHRFQWMYAFFFYGILTLYWVLLKDFIQFVSYIRNGVNKQTKAQNAMTLLNLIVVKSTYLAIFLVLPVVVFSIPFSEILIGFLVMHFTAGLVLTIIFQLAHTVEGTSHPVIPETGIVAKDWAIHQLETTVNFSPRNKWLSWYVGGLNFQIEHHLFPKICHVHYPNIAPIVKQTAEDFGLVYMENPTFWSALQSHVDTLKRFGGLPDLNEAIG</sequence>
<feature type="transmembrane region" description="Helical" evidence="1">
    <location>
        <begin position="164"/>
        <end position="185"/>
    </location>
</feature>
<keyword evidence="1" id="KW-0812">Transmembrane</keyword>
<dbReference type="PANTHER" id="PTHR19353">
    <property type="entry name" value="FATTY ACID DESATURASE 2"/>
    <property type="match status" value="1"/>
</dbReference>
<reference evidence="3 4" key="1">
    <citation type="submission" date="2018-07" db="EMBL/GenBank/DDBJ databases">
        <title>Genome sequencing of Runella.</title>
        <authorList>
            <person name="Baek M.-G."/>
            <person name="Yi H."/>
        </authorList>
    </citation>
    <scope>NUCLEOTIDE SEQUENCE [LARGE SCALE GENOMIC DNA]</scope>
    <source>
        <strain evidence="3 4">HYN0085</strain>
    </source>
</reference>
<evidence type="ECO:0000313" key="3">
    <source>
        <dbReference type="EMBL" id="AXE18607.1"/>
    </source>
</evidence>
<dbReference type="KEGG" id="run:DR864_13000"/>
<feature type="transmembrane region" description="Helical" evidence="1">
    <location>
        <begin position="206"/>
        <end position="231"/>
    </location>
</feature>
<organism evidence="3 4">
    <name type="scientific">Runella rosea</name>
    <dbReference type="NCBI Taxonomy" id="2259595"/>
    <lineage>
        <taxon>Bacteria</taxon>
        <taxon>Pseudomonadati</taxon>
        <taxon>Bacteroidota</taxon>
        <taxon>Cytophagia</taxon>
        <taxon>Cytophagales</taxon>
        <taxon>Spirosomataceae</taxon>
        <taxon>Runella</taxon>
    </lineage>
</organism>
<dbReference type="AlphaFoldDB" id="A0A344TIY6"/>
<dbReference type="InterPro" id="IPR012171">
    <property type="entry name" value="Fatty_acid_desaturase"/>
</dbReference>
<keyword evidence="1" id="KW-1133">Transmembrane helix</keyword>
<dbReference type="PIRSF" id="PIRSF015921">
    <property type="entry name" value="FA_sphinglp_des"/>
    <property type="match status" value="1"/>
</dbReference>
<keyword evidence="1" id="KW-0472">Membrane</keyword>
<dbReference type="GO" id="GO:0016020">
    <property type="term" value="C:membrane"/>
    <property type="evidence" value="ECO:0007669"/>
    <property type="project" value="TreeGrafter"/>
</dbReference>
<proteinExistence type="predicted"/>
<dbReference type="GO" id="GO:0016717">
    <property type="term" value="F:oxidoreductase activity, acting on paired donors, with oxidation of a pair of donors resulting in the reduction of molecular oxygen to two molecules of water"/>
    <property type="evidence" value="ECO:0007669"/>
    <property type="project" value="TreeGrafter"/>
</dbReference>
<dbReference type="EMBL" id="CP030850">
    <property type="protein sequence ID" value="AXE18607.1"/>
    <property type="molecule type" value="Genomic_DNA"/>
</dbReference>
<gene>
    <name evidence="3" type="ORF">DR864_13000</name>
</gene>
<evidence type="ECO:0000256" key="1">
    <source>
        <dbReference type="SAM" id="Phobius"/>
    </source>
</evidence>
<dbReference type="PANTHER" id="PTHR19353:SF19">
    <property type="entry name" value="DELTA(5) FATTY ACID DESATURASE C-RELATED"/>
    <property type="match status" value="1"/>
</dbReference>
<dbReference type="Proteomes" id="UP000251993">
    <property type="component" value="Chromosome"/>
</dbReference>
<feature type="transmembrane region" description="Helical" evidence="1">
    <location>
        <begin position="106"/>
        <end position="123"/>
    </location>
</feature>
<accession>A0A344TIY6</accession>
<dbReference type="OrthoDB" id="104711at2"/>
<evidence type="ECO:0000259" key="2">
    <source>
        <dbReference type="Pfam" id="PF00487"/>
    </source>
</evidence>
<dbReference type="CDD" id="cd03506">
    <property type="entry name" value="Delta6-FADS-like"/>
    <property type="match status" value="1"/>
</dbReference>
<dbReference type="InterPro" id="IPR005804">
    <property type="entry name" value="FA_desaturase_dom"/>
</dbReference>